<sequence>MFFFAFISALLVVGVAQGTKIFVDGGHHGQATTQVLGLFMAGVSVLFASVALFTAVGFLRKRAAQLKKLGYKPTLRNIFEWQRSSNLRPNGQPAASASGDEAAASK</sequence>
<dbReference type="STRING" id="1434232.MAIT1_04299"/>
<reference evidence="3 4" key="1">
    <citation type="journal article" date="2016" name="BMC Genomics">
        <title>Combined genomic and structural analyses of a cultured magnetotactic bacterium reveals its niche adaptation to a dynamic environment.</title>
        <authorList>
            <person name="Araujo A.C."/>
            <person name="Morillo V."/>
            <person name="Cypriano J."/>
            <person name="Teixeira L.C."/>
            <person name="Leao P."/>
            <person name="Lyra S."/>
            <person name="Almeida L.G."/>
            <person name="Bazylinski D.A."/>
            <person name="Vasconcellos A.T."/>
            <person name="Abreu F."/>
            <person name="Lins U."/>
        </authorList>
    </citation>
    <scope>NUCLEOTIDE SEQUENCE [LARGE SCALE GENOMIC DNA]</scope>
    <source>
        <strain evidence="3 4">IT-1</strain>
    </source>
</reference>
<evidence type="ECO:0000256" key="1">
    <source>
        <dbReference type="SAM" id="MobiDB-lite"/>
    </source>
</evidence>
<evidence type="ECO:0000256" key="2">
    <source>
        <dbReference type="SAM" id="Phobius"/>
    </source>
</evidence>
<keyword evidence="2" id="KW-0812">Transmembrane</keyword>
<evidence type="ECO:0000313" key="4">
    <source>
        <dbReference type="Proteomes" id="UP000194003"/>
    </source>
</evidence>
<protein>
    <submittedName>
        <fullName evidence="3">Uncharacterized protein</fullName>
    </submittedName>
</protein>
<comment type="caution">
    <text evidence="3">The sequence shown here is derived from an EMBL/GenBank/DDBJ whole genome shotgun (WGS) entry which is preliminary data.</text>
</comment>
<feature type="transmembrane region" description="Helical" evidence="2">
    <location>
        <begin position="34"/>
        <end position="59"/>
    </location>
</feature>
<keyword evidence="2" id="KW-1133">Transmembrane helix</keyword>
<dbReference type="EMBL" id="LVJN01000019">
    <property type="protein sequence ID" value="OSM04393.1"/>
    <property type="molecule type" value="Genomic_DNA"/>
</dbReference>
<feature type="compositionally biased region" description="Low complexity" evidence="1">
    <location>
        <begin position="94"/>
        <end position="106"/>
    </location>
</feature>
<dbReference type="Proteomes" id="UP000194003">
    <property type="component" value="Unassembled WGS sequence"/>
</dbReference>
<feature type="region of interest" description="Disordered" evidence="1">
    <location>
        <begin position="85"/>
        <end position="106"/>
    </location>
</feature>
<name>A0A1Y2K5Y6_9PROT</name>
<organism evidence="3 4">
    <name type="scientific">Magnetofaba australis IT-1</name>
    <dbReference type="NCBI Taxonomy" id="1434232"/>
    <lineage>
        <taxon>Bacteria</taxon>
        <taxon>Pseudomonadati</taxon>
        <taxon>Pseudomonadota</taxon>
        <taxon>Magnetococcia</taxon>
        <taxon>Magnetococcales</taxon>
        <taxon>Magnetococcaceae</taxon>
        <taxon>Magnetofaba</taxon>
    </lineage>
</organism>
<keyword evidence="4" id="KW-1185">Reference proteome</keyword>
<evidence type="ECO:0000313" key="3">
    <source>
        <dbReference type="EMBL" id="OSM04393.1"/>
    </source>
</evidence>
<dbReference type="AlphaFoldDB" id="A0A1Y2K5Y6"/>
<proteinExistence type="predicted"/>
<accession>A0A1Y2K5Y6</accession>
<keyword evidence="2" id="KW-0472">Membrane</keyword>
<gene>
    <name evidence="3" type="ORF">MAIT1_04299</name>
</gene>